<feature type="region of interest" description="Disordered" evidence="8">
    <location>
        <begin position="277"/>
        <end position="351"/>
    </location>
</feature>
<keyword evidence="5 9" id="KW-1133">Transmembrane helix</keyword>
<proteinExistence type="inferred from homology"/>
<dbReference type="EMBL" id="CP056030">
    <property type="protein sequence ID" value="QKZ02770.1"/>
    <property type="molecule type" value="Genomic_DNA"/>
</dbReference>
<accession>A0A7D5HAW6</accession>
<comment type="subcellular location">
    <subcellularLocation>
        <location evidence="1">Cell membrane</location>
        <topology evidence="1">Single-pass membrane protein</topology>
    </subcellularLocation>
</comment>
<evidence type="ECO:0000256" key="2">
    <source>
        <dbReference type="ARBA" id="ARBA00008914"/>
    </source>
</evidence>
<dbReference type="PANTHER" id="PTHR30329">
    <property type="entry name" value="STATOR ELEMENT OF FLAGELLAR MOTOR COMPLEX"/>
    <property type="match status" value="1"/>
</dbReference>
<keyword evidence="11" id="KW-0966">Cell projection</keyword>
<reference evidence="11 12" key="1">
    <citation type="submission" date="2020-06" db="EMBL/GenBank/DDBJ databases">
        <title>Pseudomonas eucalypticola sp. nov., an endophyte of Eucalyptus dunnii leaves with biocontrol ability of eucalyptus leaf blight.</title>
        <authorList>
            <person name="Liu Y."/>
            <person name="Song Z."/>
            <person name="Zeng H."/>
            <person name="Lu M."/>
            <person name="Wang X."/>
            <person name="Lian X."/>
            <person name="Zhang Q."/>
        </authorList>
    </citation>
    <scope>NUCLEOTIDE SEQUENCE [LARGE SCALE GENOMIC DNA]</scope>
    <source>
        <strain evidence="11 12">NP-1</strain>
    </source>
</reference>
<dbReference type="Pfam" id="PF13677">
    <property type="entry name" value="MotB_plug"/>
    <property type="match status" value="1"/>
</dbReference>
<dbReference type="AlphaFoldDB" id="A0A7D5HAW6"/>
<dbReference type="InterPro" id="IPR050330">
    <property type="entry name" value="Bact_OuterMem_StrucFunc"/>
</dbReference>
<evidence type="ECO:0000256" key="8">
    <source>
        <dbReference type="SAM" id="MobiDB-lite"/>
    </source>
</evidence>
<evidence type="ECO:0000256" key="4">
    <source>
        <dbReference type="ARBA" id="ARBA00022692"/>
    </source>
</evidence>
<keyword evidence="4 9" id="KW-0812">Transmembrane</keyword>
<dbReference type="InterPro" id="IPR006665">
    <property type="entry name" value="OmpA-like"/>
</dbReference>
<sequence length="351" mass="38119">MENNQPIIIKRVKRFAGGHHGGAWKIAFADFATAMMAFFLVLWLLSTATPEQKLAIAGYFQDPVGFSESGSPYIIDMGGTPKLAPDKTLNPDIESSPPTPTTPDKINENDAEQMAEKIDQERLNLLLQELQNKVDQNPQLQKFKDQILFEITQEGLRIQIMDAENRPMFDTGSARLKPYFEDILLAMADTIKAVPNKISVSGHTDAQPYSGQGDFGNWELSANRANAARRALEGGGYPDGQVARVVGYASSSLFDRKNPLNPVNRRIDIVVLTKKAQREIEGESTPDATPPANGTKPGATPGAAAPAGAAKPTPGPGASAADPNAPMQPRELRQKLNLFEDGTLKMDEPKE</sequence>
<keyword evidence="6 7" id="KW-0472">Membrane</keyword>
<evidence type="ECO:0000256" key="5">
    <source>
        <dbReference type="ARBA" id="ARBA00022989"/>
    </source>
</evidence>
<dbReference type="Pfam" id="PF00691">
    <property type="entry name" value="OmpA"/>
    <property type="match status" value="1"/>
</dbReference>
<evidence type="ECO:0000256" key="6">
    <source>
        <dbReference type="ARBA" id="ARBA00023136"/>
    </source>
</evidence>
<dbReference type="SUPFAM" id="SSF103088">
    <property type="entry name" value="OmpA-like"/>
    <property type="match status" value="1"/>
</dbReference>
<dbReference type="RefSeq" id="WP_176569729.1">
    <property type="nucleotide sequence ID" value="NZ_CP056030.1"/>
</dbReference>
<feature type="domain" description="OmpA-like" evidence="10">
    <location>
        <begin position="156"/>
        <end position="275"/>
    </location>
</feature>
<dbReference type="Proteomes" id="UP000509568">
    <property type="component" value="Chromosome"/>
</dbReference>
<feature type="compositionally biased region" description="Low complexity" evidence="8">
    <location>
        <begin position="290"/>
        <end position="321"/>
    </location>
</feature>
<protein>
    <submittedName>
        <fullName evidence="11">Flagellar motor protein MotB</fullName>
    </submittedName>
</protein>
<keyword evidence="11" id="KW-0282">Flagellum</keyword>
<feature type="compositionally biased region" description="Basic and acidic residues" evidence="8">
    <location>
        <begin position="342"/>
        <end position="351"/>
    </location>
</feature>
<evidence type="ECO:0000256" key="9">
    <source>
        <dbReference type="SAM" id="Phobius"/>
    </source>
</evidence>
<keyword evidence="11" id="KW-0969">Cilium</keyword>
<dbReference type="PROSITE" id="PS51123">
    <property type="entry name" value="OMPA_2"/>
    <property type="match status" value="1"/>
</dbReference>
<dbReference type="KEGG" id="pez:HWQ56_02710"/>
<keyword evidence="3" id="KW-1003">Cell membrane</keyword>
<dbReference type="GO" id="GO:0005886">
    <property type="term" value="C:plasma membrane"/>
    <property type="evidence" value="ECO:0007669"/>
    <property type="project" value="UniProtKB-SubCell"/>
</dbReference>
<feature type="region of interest" description="Disordered" evidence="8">
    <location>
        <begin position="80"/>
        <end position="106"/>
    </location>
</feature>
<evidence type="ECO:0000313" key="12">
    <source>
        <dbReference type="Proteomes" id="UP000509568"/>
    </source>
</evidence>
<dbReference type="NCBIfam" id="NF006548">
    <property type="entry name" value="PRK09041.1"/>
    <property type="match status" value="1"/>
</dbReference>
<feature type="transmembrane region" description="Helical" evidence="9">
    <location>
        <begin position="21"/>
        <end position="45"/>
    </location>
</feature>
<keyword evidence="12" id="KW-1185">Reference proteome</keyword>
<comment type="similarity">
    <text evidence="2">Belongs to the MotB family.</text>
</comment>
<evidence type="ECO:0000259" key="10">
    <source>
        <dbReference type="PROSITE" id="PS51123"/>
    </source>
</evidence>
<dbReference type="Gene3D" id="3.30.1330.60">
    <property type="entry name" value="OmpA-like domain"/>
    <property type="match status" value="1"/>
</dbReference>
<evidence type="ECO:0000256" key="7">
    <source>
        <dbReference type="PROSITE-ProRule" id="PRU00473"/>
    </source>
</evidence>
<evidence type="ECO:0000256" key="1">
    <source>
        <dbReference type="ARBA" id="ARBA00004162"/>
    </source>
</evidence>
<evidence type="ECO:0000256" key="3">
    <source>
        <dbReference type="ARBA" id="ARBA00022475"/>
    </source>
</evidence>
<dbReference type="PANTHER" id="PTHR30329:SF21">
    <property type="entry name" value="LIPOPROTEIN YIAD-RELATED"/>
    <property type="match status" value="1"/>
</dbReference>
<gene>
    <name evidence="11" type="primary">motB</name>
    <name evidence="11" type="ORF">HWQ56_02710</name>
</gene>
<dbReference type="InterPro" id="IPR025713">
    <property type="entry name" value="MotB-like_N_dom"/>
</dbReference>
<evidence type="ECO:0000313" key="11">
    <source>
        <dbReference type="EMBL" id="QKZ02770.1"/>
    </source>
</evidence>
<name>A0A7D5HAW6_9PSED</name>
<organism evidence="11 12">
    <name type="scientific">Pseudomonas eucalypticola</name>
    <dbReference type="NCBI Taxonomy" id="2599595"/>
    <lineage>
        <taxon>Bacteria</taxon>
        <taxon>Pseudomonadati</taxon>
        <taxon>Pseudomonadota</taxon>
        <taxon>Gammaproteobacteria</taxon>
        <taxon>Pseudomonadales</taxon>
        <taxon>Pseudomonadaceae</taxon>
        <taxon>Pseudomonas</taxon>
    </lineage>
</organism>
<dbReference type="InterPro" id="IPR036737">
    <property type="entry name" value="OmpA-like_sf"/>
</dbReference>